<name>A0A6N2KTI5_SALVM</name>
<feature type="compositionally biased region" description="Polar residues" evidence="1">
    <location>
        <begin position="43"/>
        <end position="53"/>
    </location>
</feature>
<dbReference type="AlphaFoldDB" id="A0A6N2KTI5"/>
<organism evidence="2">
    <name type="scientific">Salix viminalis</name>
    <name type="common">Common osier</name>
    <name type="synonym">Basket willow</name>
    <dbReference type="NCBI Taxonomy" id="40686"/>
    <lineage>
        <taxon>Eukaryota</taxon>
        <taxon>Viridiplantae</taxon>
        <taxon>Streptophyta</taxon>
        <taxon>Embryophyta</taxon>
        <taxon>Tracheophyta</taxon>
        <taxon>Spermatophyta</taxon>
        <taxon>Magnoliopsida</taxon>
        <taxon>eudicotyledons</taxon>
        <taxon>Gunneridae</taxon>
        <taxon>Pentapetalae</taxon>
        <taxon>rosids</taxon>
        <taxon>fabids</taxon>
        <taxon>Malpighiales</taxon>
        <taxon>Salicaceae</taxon>
        <taxon>Saliceae</taxon>
        <taxon>Salix</taxon>
    </lineage>
</organism>
<reference evidence="2" key="1">
    <citation type="submission" date="2019-03" db="EMBL/GenBank/DDBJ databases">
        <authorList>
            <person name="Mank J."/>
            <person name="Almeida P."/>
        </authorList>
    </citation>
    <scope>NUCLEOTIDE SEQUENCE</scope>
    <source>
        <strain evidence="2">78183</strain>
    </source>
</reference>
<evidence type="ECO:0000313" key="2">
    <source>
        <dbReference type="EMBL" id="VFU31511.1"/>
    </source>
</evidence>
<accession>A0A6N2KTI5</accession>
<proteinExistence type="predicted"/>
<protein>
    <submittedName>
        <fullName evidence="2">Uncharacterized protein</fullName>
    </submittedName>
</protein>
<sequence>MGRLRCHILARYTKNKTVRLILLDIFGKMLTFNNVVVEKNAMQTTSRSESSRVINEHESSSSNISIDG</sequence>
<gene>
    <name evidence="2" type="ORF">SVIM_LOCUS132666</name>
</gene>
<evidence type="ECO:0000256" key="1">
    <source>
        <dbReference type="SAM" id="MobiDB-lite"/>
    </source>
</evidence>
<feature type="region of interest" description="Disordered" evidence="1">
    <location>
        <begin position="43"/>
        <end position="68"/>
    </location>
</feature>
<dbReference type="EMBL" id="CAADRP010000724">
    <property type="protein sequence ID" value="VFU31511.1"/>
    <property type="molecule type" value="Genomic_DNA"/>
</dbReference>